<feature type="compositionally biased region" description="Basic residues" evidence="14">
    <location>
        <begin position="252"/>
        <end position="269"/>
    </location>
</feature>
<feature type="binding site" evidence="13">
    <location>
        <begin position="348"/>
        <end position="355"/>
    </location>
    <ligand>
        <name>ATP</name>
        <dbReference type="ChEBI" id="CHEBI:30616"/>
    </ligand>
</feature>
<dbReference type="GO" id="GO:0003677">
    <property type="term" value="F:DNA binding"/>
    <property type="evidence" value="ECO:0007669"/>
    <property type="project" value="UniProtKB-KW"/>
</dbReference>
<accession>A0A8T2PY55</accession>
<dbReference type="Pfam" id="PF05970">
    <property type="entry name" value="PIF1"/>
    <property type="match status" value="1"/>
</dbReference>
<dbReference type="GO" id="GO:0005524">
    <property type="term" value="F:ATP binding"/>
    <property type="evidence" value="ECO:0007669"/>
    <property type="project" value="UniProtKB-UniRule"/>
</dbReference>
<evidence type="ECO:0000259" key="16">
    <source>
        <dbReference type="Pfam" id="PF21530"/>
    </source>
</evidence>
<protein>
    <recommendedName>
        <fullName evidence="13">ATP-dependent DNA helicase PIF1</fullName>
        <ecNumber evidence="13">5.6.2.3</ecNumber>
    </recommendedName>
    <alternativeName>
        <fullName evidence="13">DNA 5'-3' helicase PIF1</fullName>
    </alternativeName>
    <alternativeName>
        <fullName evidence="13">DNA repair and recombination helicase PIF1</fullName>
    </alternativeName>
</protein>
<dbReference type="InterPro" id="IPR027417">
    <property type="entry name" value="P-loop_NTPase"/>
</dbReference>
<gene>
    <name evidence="13" type="primary">PIF1</name>
    <name evidence="17" type="ORF">KP509_39G012100</name>
</gene>
<comment type="cofactor">
    <cofactor evidence="13">
        <name>Mg(2+)</name>
        <dbReference type="ChEBI" id="CHEBI:18420"/>
    </cofactor>
</comment>
<dbReference type="GO" id="GO:0005739">
    <property type="term" value="C:mitochondrion"/>
    <property type="evidence" value="ECO:0007669"/>
    <property type="project" value="UniProtKB-SubCell"/>
</dbReference>
<dbReference type="Proteomes" id="UP000825935">
    <property type="component" value="Chromosome 39"/>
</dbReference>
<evidence type="ECO:0000256" key="14">
    <source>
        <dbReference type="SAM" id="MobiDB-lite"/>
    </source>
</evidence>
<comment type="subcellular location">
    <subcellularLocation>
        <location evidence="13">Nucleus</location>
    </subcellularLocation>
    <subcellularLocation>
        <location evidence="13">Mitochondrion</location>
    </subcellularLocation>
</comment>
<keyword evidence="6 13" id="KW-0067">ATP-binding</keyword>
<dbReference type="AlphaFoldDB" id="A0A8T2PY55"/>
<keyword evidence="1" id="KW-0934">Plastid</keyword>
<dbReference type="InterPro" id="IPR048293">
    <property type="entry name" value="PIF1_RRM3_pfh1"/>
</dbReference>
<dbReference type="CDD" id="cd18037">
    <property type="entry name" value="DEXSc_Pif1_like"/>
    <property type="match status" value="1"/>
</dbReference>
<evidence type="ECO:0000256" key="12">
    <source>
        <dbReference type="ARBA" id="ARBA00023242"/>
    </source>
</evidence>
<keyword evidence="2 13" id="KW-0547">Nucleotide-binding</keyword>
<dbReference type="PANTHER" id="PTHR47642:SF5">
    <property type="entry name" value="ATP-DEPENDENT DNA HELICASE"/>
    <property type="match status" value="1"/>
</dbReference>
<evidence type="ECO:0000256" key="5">
    <source>
        <dbReference type="ARBA" id="ARBA00022806"/>
    </source>
</evidence>
<name>A0A8T2PY55_CERRI</name>
<dbReference type="EC" id="5.6.2.3" evidence="13"/>
<organism evidence="17 18">
    <name type="scientific">Ceratopteris richardii</name>
    <name type="common">Triangle waterfern</name>
    <dbReference type="NCBI Taxonomy" id="49495"/>
    <lineage>
        <taxon>Eukaryota</taxon>
        <taxon>Viridiplantae</taxon>
        <taxon>Streptophyta</taxon>
        <taxon>Embryophyta</taxon>
        <taxon>Tracheophyta</taxon>
        <taxon>Polypodiopsida</taxon>
        <taxon>Polypodiidae</taxon>
        <taxon>Polypodiales</taxon>
        <taxon>Pteridineae</taxon>
        <taxon>Pteridaceae</taxon>
        <taxon>Parkerioideae</taxon>
        <taxon>Ceratopteris</taxon>
    </lineage>
</organism>
<feature type="domain" description="DNA helicase Pif1-like DEAD-box helicase" evidence="15">
    <location>
        <begin position="328"/>
        <end position="531"/>
    </location>
</feature>
<dbReference type="Gene3D" id="3.40.50.300">
    <property type="entry name" value="P-loop containing nucleotide triphosphate hydrolases"/>
    <property type="match status" value="1"/>
</dbReference>
<feature type="compositionally biased region" description="Basic and acidic residues" evidence="14">
    <location>
        <begin position="270"/>
        <end position="283"/>
    </location>
</feature>
<dbReference type="GO" id="GO:0043139">
    <property type="term" value="F:5'-3' DNA helicase activity"/>
    <property type="evidence" value="ECO:0007669"/>
    <property type="project" value="UniProtKB-UniRule"/>
</dbReference>
<dbReference type="GO" id="GO:0000723">
    <property type="term" value="P:telomere maintenance"/>
    <property type="evidence" value="ECO:0007669"/>
    <property type="project" value="InterPro"/>
</dbReference>
<keyword evidence="5 13" id="KW-0347">Helicase</keyword>
<evidence type="ECO:0000256" key="8">
    <source>
        <dbReference type="ARBA" id="ARBA00023128"/>
    </source>
</evidence>
<keyword evidence="4 13" id="KW-0378">Hydrolase</keyword>
<evidence type="ECO:0000256" key="9">
    <source>
        <dbReference type="ARBA" id="ARBA00023172"/>
    </source>
</evidence>
<evidence type="ECO:0000259" key="15">
    <source>
        <dbReference type="Pfam" id="PF05970"/>
    </source>
</evidence>
<keyword evidence="9 13" id="KW-0233">DNA recombination</keyword>
<dbReference type="EMBL" id="CM035444">
    <property type="protein sequence ID" value="KAH7276567.1"/>
    <property type="molecule type" value="Genomic_DNA"/>
</dbReference>
<evidence type="ECO:0000313" key="17">
    <source>
        <dbReference type="EMBL" id="KAH7276567.1"/>
    </source>
</evidence>
<evidence type="ECO:0000256" key="7">
    <source>
        <dbReference type="ARBA" id="ARBA00023125"/>
    </source>
</evidence>
<comment type="catalytic activity">
    <reaction evidence="13">
        <text>ATP + H2O = ADP + phosphate + H(+)</text>
        <dbReference type="Rhea" id="RHEA:13065"/>
        <dbReference type="ChEBI" id="CHEBI:15377"/>
        <dbReference type="ChEBI" id="CHEBI:15378"/>
        <dbReference type="ChEBI" id="CHEBI:30616"/>
        <dbReference type="ChEBI" id="CHEBI:43474"/>
        <dbReference type="ChEBI" id="CHEBI:456216"/>
        <dbReference type="EC" id="5.6.2.3"/>
    </reaction>
</comment>
<evidence type="ECO:0000256" key="2">
    <source>
        <dbReference type="ARBA" id="ARBA00022741"/>
    </source>
</evidence>
<evidence type="ECO:0000256" key="13">
    <source>
        <dbReference type="HAMAP-Rule" id="MF_03176"/>
    </source>
</evidence>
<keyword evidence="10 13" id="KW-0234">DNA repair</keyword>
<keyword evidence="3 13" id="KW-0227">DNA damage</keyword>
<keyword evidence="11 13" id="KW-0413">Isomerase</keyword>
<proteinExistence type="inferred from homology"/>
<comment type="subunit">
    <text evidence="13">Monomer.</text>
</comment>
<evidence type="ECO:0000256" key="6">
    <source>
        <dbReference type="ARBA" id="ARBA00022840"/>
    </source>
</evidence>
<reference evidence="17" key="1">
    <citation type="submission" date="2021-08" db="EMBL/GenBank/DDBJ databases">
        <title>WGS assembly of Ceratopteris richardii.</title>
        <authorList>
            <person name="Marchant D.B."/>
            <person name="Chen G."/>
            <person name="Jenkins J."/>
            <person name="Shu S."/>
            <person name="Leebens-Mack J."/>
            <person name="Grimwood J."/>
            <person name="Schmutz J."/>
            <person name="Soltis P."/>
            <person name="Soltis D."/>
            <person name="Chen Z.-H."/>
        </authorList>
    </citation>
    <scope>NUCLEOTIDE SEQUENCE</scope>
    <source>
        <strain evidence="17">Whitten #5841</strain>
        <tissue evidence="17">Leaf</tissue>
    </source>
</reference>
<comment type="similarity">
    <text evidence="13">Belongs to the helicase family. PIF1 subfamily.</text>
</comment>
<dbReference type="OrthoDB" id="272985at2759"/>
<dbReference type="CDD" id="cd18809">
    <property type="entry name" value="SF1_C_RecD"/>
    <property type="match status" value="1"/>
</dbReference>
<feature type="region of interest" description="Disordered" evidence="14">
    <location>
        <begin position="249"/>
        <end position="283"/>
    </location>
</feature>
<dbReference type="Pfam" id="PF21530">
    <property type="entry name" value="Pif1_2B_dom"/>
    <property type="match status" value="1"/>
</dbReference>
<evidence type="ECO:0000256" key="11">
    <source>
        <dbReference type="ARBA" id="ARBA00023235"/>
    </source>
</evidence>
<keyword evidence="7 13" id="KW-0238">DNA-binding</keyword>
<evidence type="ECO:0000313" key="18">
    <source>
        <dbReference type="Proteomes" id="UP000825935"/>
    </source>
</evidence>
<dbReference type="GO" id="GO:0016787">
    <property type="term" value="F:hydrolase activity"/>
    <property type="evidence" value="ECO:0007669"/>
    <property type="project" value="UniProtKB-KW"/>
</dbReference>
<dbReference type="GO" id="GO:0006310">
    <property type="term" value="P:DNA recombination"/>
    <property type="evidence" value="ECO:0007669"/>
    <property type="project" value="UniProtKB-UniRule"/>
</dbReference>
<dbReference type="PANTHER" id="PTHR47642">
    <property type="entry name" value="ATP-DEPENDENT DNA HELICASE"/>
    <property type="match status" value="1"/>
</dbReference>
<dbReference type="InterPro" id="IPR051055">
    <property type="entry name" value="PIF1_helicase"/>
</dbReference>
<evidence type="ECO:0000256" key="3">
    <source>
        <dbReference type="ARBA" id="ARBA00022763"/>
    </source>
</evidence>
<evidence type="ECO:0000256" key="1">
    <source>
        <dbReference type="ARBA" id="ARBA00022528"/>
    </source>
</evidence>
<dbReference type="InterPro" id="IPR010285">
    <property type="entry name" value="DNA_helicase_pif1-like_DEAD"/>
</dbReference>
<keyword evidence="1" id="KW-0150">Chloroplast</keyword>
<dbReference type="OMA" id="HEDSPNY"/>
<evidence type="ECO:0000256" key="10">
    <source>
        <dbReference type="ARBA" id="ARBA00023204"/>
    </source>
</evidence>
<dbReference type="InterPro" id="IPR049163">
    <property type="entry name" value="Pif1-like_2B_dom"/>
</dbReference>
<keyword evidence="18" id="KW-1185">Reference proteome</keyword>
<dbReference type="GO" id="GO:0005634">
    <property type="term" value="C:nucleus"/>
    <property type="evidence" value="ECO:0007669"/>
    <property type="project" value="UniProtKB-SubCell"/>
</dbReference>
<sequence length="766" mass="85308">MDDSSVRIIAHEDSPNYAPHFSLTQEQRERIVEQKQLALARQSAKAKAVHVSSGSSQSQNVKDCTIVKDLEMVNEMTASRKDVTHDTTSSSFRAADRLSMVGGSSDMQPLRKSSLSASTVSTSFSTSTVDPYSIFARKAFKSPQIINIEGNRKKFHTDDAHYNHEKVTQEEEKRHGANIRSTYNLTVHGQDVDREGILRGSVSISNDSLSGGDDFDTVELINARGGKKKPWIWERSKSVSGINGTEYADVQRRRRRGTSSVSVRRRRRRSIEESERENNDDGWRSVRKRSLLGSIFSSVNDSQARSVSQQLNLKLLSKRKAEVKFGMSRQQTNVLLAISSGKSIFITGSAGTGKSYLLNEAVNTLRNMYSPTSVFVTASTGLAACAIGGTTLHSFAGIGLGIGEKGELARKVATKRDAKKRWSDCKALIIDEISMIDGELFDKLEYIARSVRGPYFQNKVFGGIQLVVTGDFFQLPPVHPENPEKYFAFQADCWNDCFEYQVELTQVFRQSDLSFVQMLNELRRGQCSSVTSQNLTFCDRPVRVPDSGILMTKLYPRKLDVNKENEQNLRSLNQKTVAFLAEDESKSEFAMRQLENVMAEKKLLLSVGAQVMLIKNVESGSGLVNGARGVVVRFASINELEEGQNVAKTISPSGLWPVVLFACDGTERLLRPETWSVMDGTREVASRTQIPLVLAWALSVHKCQGMTLDRVEIDLSKSFEYGMVYVALSRVKSLEGLKLTGFDPSLVKVHPKVVQFYNELTTCELS</sequence>
<comment type="caution">
    <text evidence="13">Lacks conserved residue(s) required for the propagation of feature annotation.</text>
</comment>
<dbReference type="HAMAP" id="MF_03176">
    <property type="entry name" value="PIF1"/>
    <property type="match status" value="1"/>
</dbReference>
<keyword evidence="12 13" id="KW-0539">Nucleus</keyword>
<comment type="function">
    <text evidence="13">DNA-dependent ATPase and 5'-3' DNA helicase required for the maintenance of both mitochondrial and nuclear genome stability.</text>
</comment>
<comment type="caution">
    <text evidence="17">The sequence shown here is derived from an EMBL/GenBank/DDBJ whole genome shotgun (WGS) entry which is preliminary data.</text>
</comment>
<dbReference type="GO" id="GO:0006281">
    <property type="term" value="P:DNA repair"/>
    <property type="evidence" value="ECO:0007669"/>
    <property type="project" value="UniProtKB-UniRule"/>
</dbReference>
<evidence type="ECO:0000256" key="4">
    <source>
        <dbReference type="ARBA" id="ARBA00022801"/>
    </source>
</evidence>
<feature type="domain" description="DNA helicase Pif1-like 2B" evidence="16">
    <location>
        <begin position="594"/>
        <end position="634"/>
    </location>
</feature>
<dbReference type="SUPFAM" id="SSF52540">
    <property type="entry name" value="P-loop containing nucleoside triphosphate hydrolases"/>
    <property type="match status" value="2"/>
</dbReference>
<keyword evidence="8 13" id="KW-0496">Mitochondrion</keyword>